<keyword evidence="5" id="KW-1185">Reference proteome</keyword>
<proteinExistence type="predicted"/>
<gene>
    <name evidence="4" type="ORF">PG2T_14400</name>
</gene>
<dbReference type="STRING" id="1810504.PG2T_14400"/>
<protein>
    <submittedName>
        <fullName evidence="4">2-hydroxy-6-oxo-6-phenylhexa-2,4-dienoate hydrolase</fullName>
    </submittedName>
</protein>
<dbReference type="RefSeq" id="WP_068807022.1">
    <property type="nucleotide sequence ID" value="NZ_CP014671.1"/>
</dbReference>
<keyword evidence="1" id="KW-0058">Aromatic hydrocarbons catabolism</keyword>
<dbReference type="GO" id="GO:0016823">
    <property type="term" value="F:hydrolase activity, acting on acid carbon-carbon bonds, in ketonic substances"/>
    <property type="evidence" value="ECO:0007669"/>
    <property type="project" value="InterPro"/>
</dbReference>
<dbReference type="InterPro" id="IPR050266">
    <property type="entry name" value="AB_hydrolase_sf"/>
</dbReference>
<evidence type="ECO:0000313" key="5">
    <source>
        <dbReference type="Proteomes" id="UP000092952"/>
    </source>
</evidence>
<dbReference type="EMBL" id="CP014671">
    <property type="protein sequence ID" value="ANX05253.1"/>
    <property type="molecule type" value="Genomic_DNA"/>
</dbReference>
<dbReference type="FunCoup" id="A0A1B1YXA2">
    <property type="interactions" value="436"/>
</dbReference>
<dbReference type="OrthoDB" id="9780765at2"/>
<dbReference type="InParanoid" id="A0A1B1YXA2"/>
<organism evidence="4 5">
    <name type="scientific">Immundisolibacter cernigliae</name>
    <dbReference type="NCBI Taxonomy" id="1810504"/>
    <lineage>
        <taxon>Bacteria</taxon>
        <taxon>Pseudomonadati</taxon>
        <taxon>Pseudomonadota</taxon>
        <taxon>Gammaproteobacteria</taxon>
        <taxon>Immundisolibacterales</taxon>
        <taxon>Immundisolibacteraceae</taxon>
        <taxon>Immundisolibacter</taxon>
    </lineage>
</organism>
<accession>A0A1B1YXA2</accession>
<keyword evidence="2 4" id="KW-0378">Hydrolase</keyword>
<dbReference type="KEGG" id="gbi:PG2T_14400"/>
<dbReference type="PANTHER" id="PTHR43798:SF31">
    <property type="entry name" value="AB HYDROLASE SUPERFAMILY PROTEIN YCLE"/>
    <property type="match status" value="1"/>
</dbReference>
<dbReference type="InterPro" id="IPR029058">
    <property type="entry name" value="AB_hydrolase_fold"/>
</dbReference>
<dbReference type="InterPro" id="IPR000073">
    <property type="entry name" value="AB_hydrolase_1"/>
</dbReference>
<dbReference type="InterPro" id="IPR017727">
    <property type="entry name" value="HOPD_hydrolase_BphD"/>
</dbReference>
<dbReference type="GO" id="GO:0016020">
    <property type="term" value="C:membrane"/>
    <property type="evidence" value="ECO:0007669"/>
    <property type="project" value="TreeGrafter"/>
</dbReference>
<dbReference type="PANTHER" id="PTHR43798">
    <property type="entry name" value="MONOACYLGLYCEROL LIPASE"/>
    <property type="match status" value="1"/>
</dbReference>
<dbReference type="AlphaFoldDB" id="A0A1B1YXA2"/>
<dbReference type="PRINTS" id="PR00111">
    <property type="entry name" value="ABHYDROLASE"/>
</dbReference>
<dbReference type="Proteomes" id="UP000092952">
    <property type="component" value="Chromosome"/>
</dbReference>
<evidence type="ECO:0000313" key="4">
    <source>
        <dbReference type="EMBL" id="ANX05253.1"/>
    </source>
</evidence>
<dbReference type="Pfam" id="PF00561">
    <property type="entry name" value="Abhydrolase_1"/>
    <property type="match status" value="1"/>
</dbReference>
<evidence type="ECO:0000259" key="3">
    <source>
        <dbReference type="Pfam" id="PF00561"/>
    </source>
</evidence>
<evidence type="ECO:0000256" key="1">
    <source>
        <dbReference type="ARBA" id="ARBA00022797"/>
    </source>
</evidence>
<dbReference type="SUPFAM" id="SSF53474">
    <property type="entry name" value="alpha/beta-Hydrolases"/>
    <property type="match status" value="1"/>
</dbReference>
<sequence length="285" mass="31306">MADLTDASTSKSATVTEGNLSGFKIHYNDAGQGDVVIMLHGGGPGATGWSNFNRNIGSFVDAGYRVILPDCPGFGKSDEIVSDVQRGLLNAQAVKGLIDGLGIGKVHLIGNSMGGATALNFALEYPDRLDKLILMGPGGLGPSLVQPNPQEGIKRMMRLYAQPTWENFNAMLEVFVFDQNALTEDLRKGRWANIEGNLRHLENFVTSFQRASLAAWDVSHRVPTIKHRTLVTWGRDDRFVPLDHGLKLINLLQDAQLHVFSRCGHWVQFEHAAAFNRLVLDFLAN</sequence>
<name>A0A1B1YXA2_9GAMM</name>
<dbReference type="NCBIfam" id="TIGR03343">
    <property type="entry name" value="biphenyl_bphD"/>
    <property type="match status" value="1"/>
</dbReference>
<dbReference type="Gene3D" id="3.40.50.1820">
    <property type="entry name" value="alpha/beta hydrolase"/>
    <property type="match status" value="1"/>
</dbReference>
<evidence type="ECO:0000256" key="2">
    <source>
        <dbReference type="ARBA" id="ARBA00022801"/>
    </source>
</evidence>
<feature type="domain" description="AB hydrolase-1" evidence="3">
    <location>
        <begin position="35"/>
        <end position="272"/>
    </location>
</feature>
<reference evidence="5" key="1">
    <citation type="submission" date="2016-03" db="EMBL/GenBank/DDBJ databases">
        <title>Complete genome sequence of Solimmundus cernigliae, representing a novel lineage of polycyclic aromatic hydrocarbon degraders within the Gammaproteobacteria.</title>
        <authorList>
            <person name="Singleton D.R."/>
            <person name="Dickey A.N."/>
            <person name="Scholl E.H."/>
            <person name="Wright F.A."/>
            <person name="Aitken M.D."/>
        </authorList>
    </citation>
    <scope>NUCLEOTIDE SEQUENCE [LARGE SCALE GENOMIC DNA]</scope>
    <source>
        <strain evidence="5">TR3.2</strain>
    </source>
</reference>